<dbReference type="PROSITE" id="PS50885">
    <property type="entry name" value="HAMP"/>
    <property type="match status" value="1"/>
</dbReference>
<evidence type="ECO:0000256" key="3">
    <source>
        <dbReference type="ARBA" id="ARBA00012438"/>
    </source>
</evidence>
<dbReference type="EMBL" id="POTX01000032">
    <property type="protein sequence ID" value="PZF98897.1"/>
    <property type="molecule type" value="Genomic_DNA"/>
</dbReference>
<dbReference type="PANTHER" id="PTHR45436:SF5">
    <property type="entry name" value="SENSOR HISTIDINE KINASE TRCS"/>
    <property type="match status" value="1"/>
</dbReference>
<keyword evidence="7 13" id="KW-0418">Kinase</keyword>
<dbReference type="InterPro" id="IPR003661">
    <property type="entry name" value="HisK_dim/P_dom"/>
</dbReference>
<dbReference type="SMART" id="SM00388">
    <property type="entry name" value="HisKA"/>
    <property type="match status" value="1"/>
</dbReference>
<dbReference type="InterPro" id="IPR003660">
    <property type="entry name" value="HAMP_dom"/>
</dbReference>
<keyword evidence="6 12" id="KW-0812">Transmembrane</keyword>
<dbReference type="SUPFAM" id="SSF158472">
    <property type="entry name" value="HAMP domain-like"/>
    <property type="match status" value="1"/>
</dbReference>
<dbReference type="Proteomes" id="UP000248627">
    <property type="component" value="Unassembled WGS sequence"/>
</dbReference>
<dbReference type="Gene3D" id="6.10.340.10">
    <property type="match status" value="1"/>
</dbReference>
<comment type="subcellular location">
    <subcellularLocation>
        <location evidence="2">Cell membrane</location>
    </subcellularLocation>
</comment>
<dbReference type="SUPFAM" id="SSF47384">
    <property type="entry name" value="Homodimeric domain of signal transducing histidine kinase"/>
    <property type="match status" value="1"/>
</dbReference>
<dbReference type="CDD" id="cd06225">
    <property type="entry name" value="HAMP"/>
    <property type="match status" value="1"/>
</dbReference>
<dbReference type="AlphaFoldDB" id="A0A2W2DGB7"/>
<sequence length="511" mass="52889">MVRRLLVTYLSFALLILVALAVPLGYVYQRGEQQRVFGHLEHDAEVLAAFVDTALDHGEQGQIDLLALESARRWDGEVDIVDGTGRVLAATRRDGATPTGPATATAAPVVDLPAVAGGQVSSGFRDADGVTMMWVAVPLHPGKPGQGALLFSAPTAPMTTRVHQFWSVLGGVAVVVLAAVALVAVGLARWIGRPVRALERATRRLADGEMSATPANGPPELRRLAATFNATATRLQELIAAQQSFVGHASHQLRTPLAALRLRLENLEPDVGAAGDANLRAALVETDRLARLVDTLLAMTRGGQPVHPTESVRLAAAVAARVDSWSPIAADRGVTLRVSGPDSAQVRSLAGAVDQILDNLLANALAVAPVDSTITVAWAAADAGHVELRVTDAGCGLTAAQRTQAFQPFWRAPGAAPGGTGLGLALVRKLAEAGGGSARLENADGPGLTAVVALPAAQCQDSARERPEFDLVLSRASAGTRTPGCSQPVDTEPPSGGRAPASLHLPGGHNA</sequence>
<evidence type="ECO:0000256" key="5">
    <source>
        <dbReference type="ARBA" id="ARBA00022679"/>
    </source>
</evidence>
<keyword evidence="14" id="KW-1185">Reference proteome</keyword>
<dbReference type="Pfam" id="PF00512">
    <property type="entry name" value="HisKA"/>
    <property type="match status" value="1"/>
</dbReference>
<keyword evidence="9" id="KW-0902">Two-component regulatory system</keyword>
<dbReference type="CDD" id="cd00082">
    <property type="entry name" value="HisKA"/>
    <property type="match status" value="1"/>
</dbReference>
<feature type="region of interest" description="Disordered" evidence="11">
    <location>
        <begin position="476"/>
        <end position="511"/>
    </location>
</feature>
<reference evidence="13 14" key="1">
    <citation type="submission" date="2018-01" db="EMBL/GenBank/DDBJ databases">
        <title>Draft genome sequence of Jishengella endophytica.</title>
        <authorList>
            <person name="Sahin N."/>
            <person name="Ay H."/>
            <person name="Saygin H."/>
        </authorList>
    </citation>
    <scope>NUCLEOTIDE SEQUENCE [LARGE SCALE GENOMIC DNA]</scope>
    <source>
        <strain evidence="13 14">DSM 45430</strain>
    </source>
</reference>
<evidence type="ECO:0000256" key="7">
    <source>
        <dbReference type="ARBA" id="ARBA00022777"/>
    </source>
</evidence>
<comment type="caution">
    <text evidence="13">The sequence shown here is derived from an EMBL/GenBank/DDBJ whole genome shotgun (WGS) entry which is preliminary data.</text>
</comment>
<evidence type="ECO:0000256" key="4">
    <source>
        <dbReference type="ARBA" id="ARBA00022553"/>
    </source>
</evidence>
<dbReference type="InterPro" id="IPR003594">
    <property type="entry name" value="HATPase_dom"/>
</dbReference>
<evidence type="ECO:0000256" key="1">
    <source>
        <dbReference type="ARBA" id="ARBA00000085"/>
    </source>
</evidence>
<keyword evidence="8 12" id="KW-1133">Transmembrane helix</keyword>
<organism evidence="13 14">
    <name type="scientific">Micromonospora endophytica</name>
    <dbReference type="NCBI Taxonomy" id="515350"/>
    <lineage>
        <taxon>Bacteria</taxon>
        <taxon>Bacillati</taxon>
        <taxon>Actinomycetota</taxon>
        <taxon>Actinomycetes</taxon>
        <taxon>Micromonosporales</taxon>
        <taxon>Micromonosporaceae</taxon>
        <taxon>Micromonospora</taxon>
    </lineage>
</organism>
<dbReference type="InterPro" id="IPR005467">
    <property type="entry name" value="His_kinase_dom"/>
</dbReference>
<keyword evidence="5" id="KW-0808">Transferase</keyword>
<dbReference type="InterPro" id="IPR004358">
    <property type="entry name" value="Sig_transdc_His_kin-like_C"/>
</dbReference>
<dbReference type="GO" id="GO:0005886">
    <property type="term" value="C:plasma membrane"/>
    <property type="evidence" value="ECO:0007669"/>
    <property type="project" value="UniProtKB-SubCell"/>
</dbReference>
<feature type="compositionally biased region" description="Polar residues" evidence="11">
    <location>
        <begin position="477"/>
        <end position="489"/>
    </location>
</feature>
<dbReference type="SMART" id="SM00387">
    <property type="entry name" value="HATPase_c"/>
    <property type="match status" value="1"/>
</dbReference>
<dbReference type="SMART" id="SM00304">
    <property type="entry name" value="HAMP"/>
    <property type="match status" value="1"/>
</dbReference>
<evidence type="ECO:0000313" key="13">
    <source>
        <dbReference type="EMBL" id="PZF98897.1"/>
    </source>
</evidence>
<evidence type="ECO:0000256" key="12">
    <source>
        <dbReference type="SAM" id="Phobius"/>
    </source>
</evidence>
<dbReference type="OrthoDB" id="9786919at2"/>
<dbReference type="PROSITE" id="PS50109">
    <property type="entry name" value="HIS_KIN"/>
    <property type="match status" value="1"/>
</dbReference>
<dbReference type="Pfam" id="PF02518">
    <property type="entry name" value="HATPase_c"/>
    <property type="match status" value="1"/>
</dbReference>
<dbReference type="InterPro" id="IPR036890">
    <property type="entry name" value="HATPase_C_sf"/>
</dbReference>
<dbReference type="GO" id="GO:0000155">
    <property type="term" value="F:phosphorelay sensor kinase activity"/>
    <property type="evidence" value="ECO:0007669"/>
    <property type="project" value="InterPro"/>
</dbReference>
<dbReference type="SUPFAM" id="SSF55874">
    <property type="entry name" value="ATPase domain of HSP90 chaperone/DNA topoisomerase II/histidine kinase"/>
    <property type="match status" value="1"/>
</dbReference>
<accession>A0A2W2DGB7</accession>
<dbReference type="PRINTS" id="PR00344">
    <property type="entry name" value="BCTRLSENSOR"/>
</dbReference>
<evidence type="ECO:0000256" key="9">
    <source>
        <dbReference type="ARBA" id="ARBA00023012"/>
    </source>
</evidence>
<keyword evidence="4" id="KW-0597">Phosphoprotein</keyword>
<dbReference type="PANTHER" id="PTHR45436">
    <property type="entry name" value="SENSOR HISTIDINE KINASE YKOH"/>
    <property type="match status" value="1"/>
</dbReference>
<evidence type="ECO:0000256" key="6">
    <source>
        <dbReference type="ARBA" id="ARBA00022692"/>
    </source>
</evidence>
<evidence type="ECO:0000256" key="10">
    <source>
        <dbReference type="ARBA" id="ARBA00023136"/>
    </source>
</evidence>
<evidence type="ECO:0000256" key="8">
    <source>
        <dbReference type="ARBA" id="ARBA00022989"/>
    </source>
</evidence>
<dbReference type="InterPro" id="IPR050428">
    <property type="entry name" value="TCS_sensor_his_kinase"/>
</dbReference>
<name>A0A2W2DGB7_9ACTN</name>
<gene>
    <name evidence="13" type="ORF">C1I93_07515</name>
</gene>
<proteinExistence type="predicted"/>
<dbReference type="Pfam" id="PF00672">
    <property type="entry name" value="HAMP"/>
    <property type="match status" value="1"/>
</dbReference>
<feature type="transmembrane region" description="Helical" evidence="12">
    <location>
        <begin position="165"/>
        <end position="191"/>
    </location>
</feature>
<comment type="catalytic activity">
    <reaction evidence="1">
        <text>ATP + protein L-histidine = ADP + protein N-phospho-L-histidine.</text>
        <dbReference type="EC" id="2.7.13.3"/>
    </reaction>
</comment>
<evidence type="ECO:0000313" key="14">
    <source>
        <dbReference type="Proteomes" id="UP000248627"/>
    </source>
</evidence>
<dbReference type="RefSeq" id="WP_111242498.1">
    <property type="nucleotide sequence ID" value="NZ_AP023358.1"/>
</dbReference>
<dbReference type="InterPro" id="IPR036097">
    <property type="entry name" value="HisK_dim/P_sf"/>
</dbReference>
<keyword evidence="10 12" id="KW-0472">Membrane</keyword>
<dbReference type="EC" id="2.7.13.3" evidence="3"/>
<evidence type="ECO:0000256" key="11">
    <source>
        <dbReference type="SAM" id="MobiDB-lite"/>
    </source>
</evidence>
<evidence type="ECO:0000256" key="2">
    <source>
        <dbReference type="ARBA" id="ARBA00004236"/>
    </source>
</evidence>
<protein>
    <recommendedName>
        <fullName evidence="3">histidine kinase</fullName>
        <ecNumber evidence="3">2.7.13.3</ecNumber>
    </recommendedName>
</protein>
<dbReference type="Gene3D" id="1.10.287.130">
    <property type="match status" value="1"/>
</dbReference>
<dbReference type="Gene3D" id="3.30.565.10">
    <property type="entry name" value="Histidine kinase-like ATPase, C-terminal domain"/>
    <property type="match status" value="1"/>
</dbReference>